<protein>
    <recommendedName>
        <fullName evidence="1">Peptidoglycan binding-like domain-containing protein</fullName>
    </recommendedName>
</protein>
<proteinExistence type="predicted"/>
<dbReference type="InterPro" id="IPR002477">
    <property type="entry name" value="Peptidoglycan-bd-like"/>
</dbReference>
<comment type="caution">
    <text evidence="2">The sequence shown here is derived from an EMBL/GenBank/DDBJ whole genome shotgun (WGS) entry which is preliminary data.</text>
</comment>
<dbReference type="AlphaFoldDB" id="A0A3R7J648"/>
<evidence type="ECO:0000259" key="1">
    <source>
        <dbReference type="Pfam" id="PF01471"/>
    </source>
</evidence>
<dbReference type="InterPro" id="IPR036366">
    <property type="entry name" value="PGBDSf"/>
</dbReference>
<dbReference type="Proteomes" id="UP000028058">
    <property type="component" value="Unassembled WGS sequence"/>
</dbReference>
<dbReference type="EMBL" id="JNAD02000004">
    <property type="protein sequence ID" value="RKM96794.1"/>
    <property type="molecule type" value="Genomic_DNA"/>
</dbReference>
<dbReference type="Pfam" id="PF01471">
    <property type="entry name" value="PG_binding_1"/>
    <property type="match status" value="1"/>
</dbReference>
<evidence type="ECO:0000313" key="2">
    <source>
        <dbReference type="EMBL" id="RKM96794.1"/>
    </source>
</evidence>
<gene>
    <name evidence="2" type="ORF">SFRA_011890</name>
</gene>
<dbReference type="Gene3D" id="1.10.101.10">
    <property type="entry name" value="PGBD-like superfamily/PGBD"/>
    <property type="match status" value="1"/>
</dbReference>
<dbReference type="SUPFAM" id="SSF53955">
    <property type="entry name" value="Lysozyme-like"/>
    <property type="match status" value="1"/>
</dbReference>
<accession>A0A3R7J648</accession>
<dbReference type="OrthoDB" id="7180791at2"/>
<dbReference type="SUPFAM" id="SSF47090">
    <property type="entry name" value="PGBD-like"/>
    <property type="match status" value="1"/>
</dbReference>
<reference evidence="2 3" key="1">
    <citation type="journal article" date="2014" name="Genome Announc.">
        <title>Draft Genome Sequence of Streptomyces fradiae ATCC 19609, a Strain Highly Sensitive to Antibiotics.</title>
        <authorList>
            <person name="Bekker O.B."/>
            <person name="Klimina K.M."/>
            <person name="Vatlin A.A."/>
            <person name="Zakharevich N.V."/>
            <person name="Kasianov A.S."/>
            <person name="Danilenko V.N."/>
        </authorList>
    </citation>
    <scope>NUCLEOTIDE SEQUENCE [LARGE SCALE GENOMIC DNA]</scope>
    <source>
        <strain evidence="2 3">ATCC 19609</strain>
    </source>
</reference>
<dbReference type="InterPro" id="IPR023346">
    <property type="entry name" value="Lysozyme-like_dom_sf"/>
</dbReference>
<name>A0A3R7J648_9ACTN</name>
<keyword evidence="3" id="KW-1185">Reference proteome</keyword>
<feature type="domain" description="Peptidoglycan binding-like" evidence="1">
    <location>
        <begin position="9"/>
        <end position="59"/>
    </location>
</feature>
<sequence length="175" mass="19913">MGQHDACAREVQRLLRAKGADIDVDGNFGPQTQRRVTAFQVLAGLKPNGVVGDATKKALYEQPVRMSVWPPEKVRGRIREVFPEEPDRAVVIADCQSFLDPLHILPNTNGSRNWGVFQISDIRLRDLGGTPRQALDPEWNIRAAKRLWDQHRDFRHWPHCDRVFTPSPESSDTAR</sequence>
<evidence type="ECO:0000313" key="3">
    <source>
        <dbReference type="Proteomes" id="UP000028058"/>
    </source>
</evidence>
<organism evidence="2 3">
    <name type="scientific">Streptomyces xinghaiensis</name>
    <dbReference type="NCBI Taxonomy" id="1038928"/>
    <lineage>
        <taxon>Bacteria</taxon>
        <taxon>Bacillati</taxon>
        <taxon>Actinomycetota</taxon>
        <taxon>Actinomycetes</taxon>
        <taxon>Kitasatosporales</taxon>
        <taxon>Streptomycetaceae</taxon>
        <taxon>Streptomyces</taxon>
    </lineage>
</organism>
<dbReference type="InterPro" id="IPR036365">
    <property type="entry name" value="PGBD-like_sf"/>
</dbReference>